<evidence type="ECO:0000256" key="1">
    <source>
        <dbReference type="SAM" id="Phobius"/>
    </source>
</evidence>
<dbReference type="PROSITE" id="PS51724">
    <property type="entry name" value="SPOR"/>
    <property type="match status" value="1"/>
</dbReference>
<feature type="transmembrane region" description="Helical" evidence="1">
    <location>
        <begin position="46"/>
        <end position="74"/>
    </location>
</feature>
<sequence length="245" mass="26600">MSIDTSHLASEAQPHVSNWQRVVIAGIGGIAPVLVSLVVVDLETLLLQITVLTISAYVIKVSALFGIGGFVGWLNRKEHDVVKLFQLGIVAPALITTALNGGRVALPHDLEKEASRVAWLMISQAYAAPVLKVDANEGRRLRSFALPDETPAQQISRGLFGTVPQNVYFVIAGSYRSLDNAQNAAGDIRKHGFPAEVYEPYAGNDYYAVVIGAQMTLTDARKLRDDARQKGLPSGTYVWTFPTQK</sequence>
<proteinExistence type="predicted"/>
<dbReference type="InterPro" id="IPR036680">
    <property type="entry name" value="SPOR-like_sf"/>
</dbReference>
<dbReference type="Pfam" id="PF05036">
    <property type="entry name" value="SPOR"/>
    <property type="match status" value="1"/>
</dbReference>
<evidence type="ECO:0000259" key="2">
    <source>
        <dbReference type="PROSITE" id="PS51724"/>
    </source>
</evidence>
<keyword evidence="1" id="KW-0472">Membrane</keyword>
<name>A0A158EL04_9BURK</name>
<protein>
    <submittedName>
        <fullName evidence="3">Sporulation related domain protein</fullName>
    </submittedName>
</protein>
<keyword evidence="1" id="KW-0812">Transmembrane</keyword>
<evidence type="ECO:0000313" key="3">
    <source>
        <dbReference type="EMBL" id="SAL07539.1"/>
    </source>
</evidence>
<keyword evidence="4" id="KW-1185">Reference proteome</keyword>
<evidence type="ECO:0000313" key="4">
    <source>
        <dbReference type="Proteomes" id="UP000071859"/>
    </source>
</evidence>
<feature type="transmembrane region" description="Helical" evidence="1">
    <location>
        <begin position="21"/>
        <end position="40"/>
    </location>
</feature>
<reference evidence="3" key="1">
    <citation type="submission" date="2016-01" db="EMBL/GenBank/DDBJ databases">
        <authorList>
            <person name="Peeters C."/>
        </authorList>
    </citation>
    <scope>NUCLEOTIDE SEQUENCE</scope>
    <source>
        <strain evidence="3">LMG 29321</strain>
    </source>
</reference>
<dbReference type="SUPFAM" id="SSF110997">
    <property type="entry name" value="Sporulation related repeat"/>
    <property type="match status" value="1"/>
</dbReference>
<dbReference type="Gene3D" id="3.30.70.1070">
    <property type="entry name" value="Sporulation related repeat"/>
    <property type="match status" value="1"/>
</dbReference>
<feature type="domain" description="SPOR" evidence="2">
    <location>
        <begin position="162"/>
        <end position="240"/>
    </location>
</feature>
<dbReference type="Proteomes" id="UP000071859">
    <property type="component" value="Unassembled WGS sequence"/>
</dbReference>
<dbReference type="AlphaFoldDB" id="A0A158EL04"/>
<dbReference type="GO" id="GO:0042834">
    <property type="term" value="F:peptidoglycan binding"/>
    <property type="evidence" value="ECO:0007669"/>
    <property type="project" value="InterPro"/>
</dbReference>
<dbReference type="EMBL" id="FCOX02000243">
    <property type="protein sequence ID" value="SAL07539.1"/>
    <property type="molecule type" value="Genomic_DNA"/>
</dbReference>
<gene>
    <name evidence="3" type="ORF">AWB78_08622</name>
</gene>
<keyword evidence="1" id="KW-1133">Transmembrane helix</keyword>
<accession>A0A158EL04</accession>
<dbReference type="OrthoDB" id="8159052at2"/>
<dbReference type="InterPro" id="IPR007730">
    <property type="entry name" value="SPOR-like_dom"/>
</dbReference>
<dbReference type="RefSeq" id="WP_062613242.1">
    <property type="nucleotide sequence ID" value="NZ_FCOX02000243.1"/>
</dbReference>
<organism evidence="3 4">
    <name type="scientific">Caballeronia calidae</name>
    <dbReference type="NCBI Taxonomy" id="1777139"/>
    <lineage>
        <taxon>Bacteria</taxon>
        <taxon>Pseudomonadati</taxon>
        <taxon>Pseudomonadota</taxon>
        <taxon>Betaproteobacteria</taxon>
        <taxon>Burkholderiales</taxon>
        <taxon>Burkholderiaceae</taxon>
        <taxon>Caballeronia</taxon>
    </lineage>
</organism>
<comment type="caution">
    <text evidence="3">The sequence shown here is derived from an EMBL/GenBank/DDBJ whole genome shotgun (WGS) entry which is preliminary data.</text>
</comment>